<feature type="region of interest" description="Disordered" evidence="4">
    <location>
        <begin position="167"/>
        <end position="189"/>
    </location>
</feature>
<evidence type="ECO:0000256" key="4">
    <source>
        <dbReference type="SAM" id="MobiDB-lite"/>
    </source>
</evidence>
<dbReference type="EC" id="4.1.3.30" evidence="2"/>
<dbReference type="EMBL" id="WHVB01000048">
    <property type="protein sequence ID" value="KAF8465206.1"/>
    <property type="molecule type" value="Genomic_DNA"/>
</dbReference>
<dbReference type="AlphaFoldDB" id="A0A9P5MMW3"/>
<evidence type="ECO:0000256" key="1">
    <source>
        <dbReference type="ARBA" id="ARBA00005704"/>
    </source>
</evidence>
<dbReference type="OrthoDB" id="3322786at2759"/>
<dbReference type="GO" id="GO:0019752">
    <property type="term" value="P:carboxylic acid metabolic process"/>
    <property type="evidence" value="ECO:0007669"/>
    <property type="project" value="InterPro"/>
</dbReference>
<dbReference type="SUPFAM" id="SSF51621">
    <property type="entry name" value="Phosphoenolpyruvate/pyruvate domain"/>
    <property type="match status" value="1"/>
</dbReference>
<keyword evidence="3" id="KW-0456">Lyase</keyword>
<keyword evidence="6" id="KW-1185">Reference proteome</keyword>
<comment type="caution">
    <text evidence="5">The sequence shown here is derived from an EMBL/GenBank/DDBJ whole genome shotgun (WGS) entry which is preliminary data.</text>
</comment>
<dbReference type="InterPro" id="IPR015813">
    <property type="entry name" value="Pyrv/PenolPyrv_kinase-like_dom"/>
</dbReference>
<protein>
    <recommendedName>
        <fullName evidence="2">methylisocitrate lyase</fullName>
        <ecNumber evidence="2">4.1.3.30</ecNumber>
    </recommendedName>
</protein>
<name>A0A9P5MMW3_9AGAM</name>
<dbReference type="Pfam" id="PF00463">
    <property type="entry name" value="ICL"/>
    <property type="match status" value="1"/>
</dbReference>
<reference evidence="5" key="1">
    <citation type="submission" date="2019-10" db="EMBL/GenBank/DDBJ databases">
        <authorList>
            <consortium name="DOE Joint Genome Institute"/>
            <person name="Kuo A."/>
            <person name="Miyauchi S."/>
            <person name="Kiss E."/>
            <person name="Drula E."/>
            <person name="Kohler A."/>
            <person name="Sanchez-Garcia M."/>
            <person name="Andreopoulos B."/>
            <person name="Barry K.W."/>
            <person name="Bonito G."/>
            <person name="Buee M."/>
            <person name="Carver A."/>
            <person name="Chen C."/>
            <person name="Cichocki N."/>
            <person name="Clum A."/>
            <person name="Culley D."/>
            <person name="Crous P.W."/>
            <person name="Fauchery L."/>
            <person name="Girlanda M."/>
            <person name="Hayes R."/>
            <person name="Keri Z."/>
            <person name="LaButti K."/>
            <person name="Lipzen A."/>
            <person name="Lombard V."/>
            <person name="Magnuson J."/>
            <person name="Maillard F."/>
            <person name="Morin E."/>
            <person name="Murat C."/>
            <person name="Nolan M."/>
            <person name="Ohm R."/>
            <person name="Pangilinan J."/>
            <person name="Pereira M."/>
            <person name="Perotto S."/>
            <person name="Peter M."/>
            <person name="Riley R."/>
            <person name="Sitrit Y."/>
            <person name="Stielow B."/>
            <person name="Szollosi G."/>
            <person name="Zifcakova L."/>
            <person name="Stursova M."/>
            <person name="Spatafora J.W."/>
            <person name="Tedersoo L."/>
            <person name="Vaario L.-M."/>
            <person name="Yamada A."/>
            <person name="Yan M."/>
            <person name="Wang P."/>
            <person name="Xu J."/>
            <person name="Bruns T."/>
            <person name="Baldrian P."/>
            <person name="Vilgalys R."/>
            <person name="Henrissat B."/>
            <person name="Grigoriev I.V."/>
            <person name="Hibbett D."/>
            <person name="Nagy L.G."/>
            <person name="Martin F.M."/>
        </authorList>
    </citation>
    <scope>NUCLEOTIDE SEQUENCE</scope>
    <source>
        <strain evidence="5">Prilba</strain>
    </source>
</reference>
<evidence type="ECO:0000256" key="2">
    <source>
        <dbReference type="ARBA" id="ARBA00012260"/>
    </source>
</evidence>
<reference evidence="5" key="2">
    <citation type="journal article" date="2020" name="Nat. Commun.">
        <title>Large-scale genome sequencing of mycorrhizal fungi provides insights into the early evolution of symbiotic traits.</title>
        <authorList>
            <person name="Miyauchi S."/>
            <person name="Kiss E."/>
            <person name="Kuo A."/>
            <person name="Drula E."/>
            <person name="Kohler A."/>
            <person name="Sanchez-Garcia M."/>
            <person name="Morin E."/>
            <person name="Andreopoulos B."/>
            <person name="Barry K.W."/>
            <person name="Bonito G."/>
            <person name="Buee M."/>
            <person name="Carver A."/>
            <person name="Chen C."/>
            <person name="Cichocki N."/>
            <person name="Clum A."/>
            <person name="Culley D."/>
            <person name="Crous P.W."/>
            <person name="Fauchery L."/>
            <person name="Girlanda M."/>
            <person name="Hayes R.D."/>
            <person name="Keri Z."/>
            <person name="LaButti K."/>
            <person name="Lipzen A."/>
            <person name="Lombard V."/>
            <person name="Magnuson J."/>
            <person name="Maillard F."/>
            <person name="Murat C."/>
            <person name="Nolan M."/>
            <person name="Ohm R.A."/>
            <person name="Pangilinan J."/>
            <person name="Pereira M.F."/>
            <person name="Perotto S."/>
            <person name="Peter M."/>
            <person name="Pfister S."/>
            <person name="Riley R."/>
            <person name="Sitrit Y."/>
            <person name="Stielow J.B."/>
            <person name="Szollosi G."/>
            <person name="Zifcakova L."/>
            <person name="Stursova M."/>
            <person name="Spatafora J.W."/>
            <person name="Tedersoo L."/>
            <person name="Vaario L.M."/>
            <person name="Yamada A."/>
            <person name="Yan M."/>
            <person name="Wang P."/>
            <person name="Xu J."/>
            <person name="Bruns T."/>
            <person name="Baldrian P."/>
            <person name="Vilgalys R."/>
            <person name="Dunand C."/>
            <person name="Henrissat B."/>
            <person name="Grigoriev I.V."/>
            <person name="Hibbett D."/>
            <person name="Nagy L.G."/>
            <person name="Martin F.M."/>
        </authorList>
    </citation>
    <scope>NUCLEOTIDE SEQUENCE</scope>
    <source>
        <strain evidence="5">Prilba</strain>
    </source>
</reference>
<evidence type="ECO:0000313" key="5">
    <source>
        <dbReference type="EMBL" id="KAF8465206.1"/>
    </source>
</evidence>
<dbReference type="GO" id="GO:0046421">
    <property type="term" value="F:methylisocitrate lyase activity"/>
    <property type="evidence" value="ECO:0007669"/>
    <property type="project" value="UniProtKB-EC"/>
</dbReference>
<gene>
    <name evidence="5" type="ORF">DFH94DRAFT_686401</name>
</gene>
<evidence type="ECO:0000256" key="3">
    <source>
        <dbReference type="ARBA" id="ARBA00023239"/>
    </source>
</evidence>
<comment type="similarity">
    <text evidence="1">Belongs to the isocitrate lyase/PEP mutase superfamily. Isocitrate lyase family.</text>
</comment>
<dbReference type="Gene3D" id="3.20.20.60">
    <property type="entry name" value="Phosphoenolpyruvate-binding domains"/>
    <property type="match status" value="1"/>
</dbReference>
<dbReference type="GO" id="GO:0004451">
    <property type="term" value="F:isocitrate lyase activity"/>
    <property type="evidence" value="ECO:0007669"/>
    <property type="project" value="InterPro"/>
</dbReference>
<organism evidence="5 6">
    <name type="scientific">Russula ochroleuca</name>
    <dbReference type="NCBI Taxonomy" id="152965"/>
    <lineage>
        <taxon>Eukaryota</taxon>
        <taxon>Fungi</taxon>
        <taxon>Dikarya</taxon>
        <taxon>Basidiomycota</taxon>
        <taxon>Agaricomycotina</taxon>
        <taxon>Agaricomycetes</taxon>
        <taxon>Russulales</taxon>
        <taxon>Russulaceae</taxon>
        <taxon>Russula</taxon>
    </lineage>
</organism>
<dbReference type="Proteomes" id="UP000759537">
    <property type="component" value="Unassembled WGS sequence"/>
</dbReference>
<evidence type="ECO:0000313" key="6">
    <source>
        <dbReference type="Proteomes" id="UP000759537"/>
    </source>
</evidence>
<sequence length="206" mass="23067">MTWRLVDLGYEVFIYDLKFSLNALFKPLIQQPAEAVAAPTWTRSTAESYSQANAQISGSVPCKGAQCHEGSIPLRCASSKTEREGDSTQSYCRTAHRILVSSCEELVDARSEANPLGGLHSNGYISDLFAKAFEIEGMKAYVELIERKERELARTCSSIKRQELLRRQPNDGGVSSTAAMGKESRKPGLRRLNYDMRRRSWVELGR</sequence>
<proteinExistence type="inferred from homology"/>
<dbReference type="InterPro" id="IPR006254">
    <property type="entry name" value="Isocitrate_lyase"/>
</dbReference>
<dbReference type="InterPro" id="IPR040442">
    <property type="entry name" value="Pyrv_kinase-like_dom_sf"/>
</dbReference>
<accession>A0A9P5MMW3</accession>